<dbReference type="InterPro" id="IPR000169">
    <property type="entry name" value="Pept_cys_AS"/>
</dbReference>
<keyword evidence="2" id="KW-0645">Protease</keyword>
<name>A0A7R8Z0R7_HERIL</name>
<evidence type="ECO:0000256" key="10">
    <source>
        <dbReference type="SAM" id="SignalP"/>
    </source>
</evidence>
<dbReference type="PANTHER" id="PTHR12411">
    <property type="entry name" value="CYSTEINE PROTEASE FAMILY C1-RELATED"/>
    <property type="match status" value="1"/>
</dbReference>
<feature type="domain" description="Peptidase C1A papain C-terminal" evidence="11">
    <location>
        <begin position="119"/>
        <end position="336"/>
    </location>
</feature>
<feature type="chain" id="PRO_5031175433" description="cathepsin L" evidence="10">
    <location>
        <begin position="17"/>
        <end position="337"/>
    </location>
</feature>
<feature type="domain" description="Cathepsin propeptide inhibitor" evidence="12">
    <location>
        <begin position="27"/>
        <end position="87"/>
    </location>
</feature>
<comment type="subunit">
    <text evidence="9">Dimer of a heavy and a light chain linked by disulfide bonds.</text>
</comment>
<evidence type="ECO:0000256" key="5">
    <source>
        <dbReference type="ARBA" id="ARBA00023145"/>
    </source>
</evidence>
<evidence type="ECO:0000256" key="4">
    <source>
        <dbReference type="ARBA" id="ARBA00022807"/>
    </source>
</evidence>
<evidence type="ECO:0000259" key="11">
    <source>
        <dbReference type="SMART" id="SM00645"/>
    </source>
</evidence>
<dbReference type="Pfam" id="PF00112">
    <property type="entry name" value="Peptidase_C1"/>
    <property type="match status" value="1"/>
</dbReference>
<dbReference type="SMART" id="SM00645">
    <property type="entry name" value="Pept_C1"/>
    <property type="match status" value="1"/>
</dbReference>
<proteinExistence type="inferred from homology"/>
<dbReference type="InterPro" id="IPR000668">
    <property type="entry name" value="Peptidase_C1A_C"/>
</dbReference>
<evidence type="ECO:0000256" key="2">
    <source>
        <dbReference type="ARBA" id="ARBA00022670"/>
    </source>
</evidence>
<evidence type="ECO:0000256" key="1">
    <source>
        <dbReference type="ARBA" id="ARBA00008455"/>
    </source>
</evidence>
<evidence type="ECO:0000256" key="7">
    <source>
        <dbReference type="ARBA" id="ARBA00036319"/>
    </source>
</evidence>
<evidence type="ECO:0000256" key="9">
    <source>
        <dbReference type="ARBA" id="ARBA00063237"/>
    </source>
</evidence>
<reference evidence="13 14" key="1">
    <citation type="submission" date="2020-11" db="EMBL/GenBank/DDBJ databases">
        <authorList>
            <person name="Wallbank WR R."/>
            <person name="Pardo Diaz C."/>
            <person name="Kozak K."/>
            <person name="Martin S."/>
            <person name="Jiggins C."/>
            <person name="Moest M."/>
            <person name="Warren A I."/>
            <person name="Generalovic N T."/>
            <person name="Byers J.R.P. K."/>
            <person name="Montejo-Kovacevich G."/>
            <person name="Yen C E."/>
        </authorList>
    </citation>
    <scope>NUCLEOTIDE SEQUENCE [LARGE SCALE GENOMIC DNA]</scope>
</reference>
<dbReference type="OMA" id="FTHENTD"/>
<sequence>MNSALIILAIAIAVKADIYSSVVEQEWKEFKLEHKKVYQDETEEYFRMKIFIENREKIARHNQLYAIGLVPYKLGITQFADMLHQEFMERFNGLQLSIENNDNSTSPYAHFITPANVKIPSSVDWRKAGAVTEVKNQGQCGSCWAFSTTGSLEAQHFRKSGSLVSLSEQNLIDCSRRFGNNGCHGGNEIRAFFYIIQNQGIDTEQSYPYEARDDQPCRFNPGNVGARAKVVMKVQPGNDQALLNAVATVGPVSVGIDASPDTFMFYRGGIYSDPRCDRNRLNHAVLVVGYGTDSNNHDYWLVKNSWGTGWGEGGYVRMSRRVLNNCGISTEAVFPVV</sequence>
<dbReference type="FunFam" id="3.90.70.10:FF:000006">
    <property type="entry name" value="Cathepsin S"/>
    <property type="match status" value="1"/>
</dbReference>
<keyword evidence="10" id="KW-0732">Signal</keyword>
<dbReference type="InterPro" id="IPR039417">
    <property type="entry name" value="Peptidase_C1A_papain-like"/>
</dbReference>
<dbReference type="Gene3D" id="3.90.70.10">
    <property type="entry name" value="Cysteine proteinases"/>
    <property type="match status" value="1"/>
</dbReference>
<dbReference type="EC" id="3.4.22.15" evidence="8"/>
<dbReference type="SMART" id="SM00848">
    <property type="entry name" value="Inhibitor_I29"/>
    <property type="match status" value="1"/>
</dbReference>
<keyword evidence="5" id="KW-0865">Zymogen</keyword>
<keyword evidence="14" id="KW-1185">Reference proteome</keyword>
<dbReference type="InterPro" id="IPR025661">
    <property type="entry name" value="Pept_asp_AS"/>
</dbReference>
<keyword evidence="4" id="KW-0788">Thiol protease</keyword>
<evidence type="ECO:0000313" key="14">
    <source>
        <dbReference type="Proteomes" id="UP000594454"/>
    </source>
</evidence>
<dbReference type="InterPro" id="IPR013128">
    <property type="entry name" value="Peptidase_C1A"/>
</dbReference>
<keyword evidence="6" id="KW-1015">Disulfide bond</keyword>
<evidence type="ECO:0000256" key="3">
    <source>
        <dbReference type="ARBA" id="ARBA00022801"/>
    </source>
</evidence>
<protein>
    <recommendedName>
        <fullName evidence="8">cathepsin L</fullName>
        <ecNumber evidence="8">3.4.22.15</ecNumber>
    </recommendedName>
</protein>
<dbReference type="SUPFAM" id="SSF54001">
    <property type="entry name" value="Cysteine proteinases"/>
    <property type="match status" value="1"/>
</dbReference>
<dbReference type="PROSITE" id="PS00640">
    <property type="entry name" value="THIOL_PROTEASE_ASN"/>
    <property type="match status" value="1"/>
</dbReference>
<comment type="similarity">
    <text evidence="1">Belongs to the peptidase C1 family.</text>
</comment>
<dbReference type="PRINTS" id="PR00705">
    <property type="entry name" value="PAPAIN"/>
</dbReference>
<feature type="signal peptide" evidence="10">
    <location>
        <begin position="1"/>
        <end position="16"/>
    </location>
</feature>
<dbReference type="EMBL" id="LR899012">
    <property type="protein sequence ID" value="CAD7089011.1"/>
    <property type="molecule type" value="Genomic_DNA"/>
</dbReference>
<evidence type="ECO:0000313" key="13">
    <source>
        <dbReference type="EMBL" id="CAD7089011.1"/>
    </source>
</evidence>
<dbReference type="InterPro" id="IPR025660">
    <property type="entry name" value="Pept_his_AS"/>
</dbReference>
<dbReference type="Pfam" id="PF08246">
    <property type="entry name" value="Inhibitor_I29"/>
    <property type="match status" value="1"/>
</dbReference>
<dbReference type="PROSITE" id="PS00139">
    <property type="entry name" value="THIOL_PROTEASE_CYS"/>
    <property type="match status" value="1"/>
</dbReference>
<organism evidence="13 14">
    <name type="scientific">Hermetia illucens</name>
    <name type="common">Black soldier fly</name>
    <dbReference type="NCBI Taxonomy" id="343691"/>
    <lineage>
        <taxon>Eukaryota</taxon>
        <taxon>Metazoa</taxon>
        <taxon>Ecdysozoa</taxon>
        <taxon>Arthropoda</taxon>
        <taxon>Hexapoda</taxon>
        <taxon>Insecta</taxon>
        <taxon>Pterygota</taxon>
        <taxon>Neoptera</taxon>
        <taxon>Endopterygota</taxon>
        <taxon>Diptera</taxon>
        <taxon>Brachycera</taxon>
        <taxon>Stratiomyomorpha</taxon>
        <taxon>Stratiomyidae</taxon>
        <taxon>Hermetiinae</taxon>
        <taxon>Hermetia</taxon>
    </lineage>
</organism>
<evidence type="ECO:0000256" key="6">
    <source>
        <dbReference type="ARBA" id="ARBA00023157"/>
    </source>
</evidence>
<gene>
    <name evidence="13" type="ORF">HERILL_LOCUS11594</name>
</gene>
<dbReference type="GO" id="GO:0004197">
    <property type="term" value="F:cysteine-type endopeptidase activity"/>
    <property type="evidence" value="ECO:0007669"/>
    <property type="project" value="UniProtKB-EC"/>
</dbReference>
<dbReference type="InParanoid" id="A0A7R8Z0R7"/>
<dbReference type="GO" id="GO:0006508">
    <property type="term" value="P:proteolysis"/>
    <property type="evidence" value="ECO:0007669"/>
    <property type="project" value="UniProtKB-KW"/>
</dbReference>
<dbReference type="InterPro" id="IPR013201">
    <property type="entry name" value="Prot_inhib_I29"/>
</dbReference>
<dbReference type="OrthoDB" id="10253408at2759"/>
<dbReference type="PROSITE" id="PS00639">
    <property type="entry name" value="THIOL_PROTEASE_HIS"/>
    <property type="match status" value="1"/>
</dbReference>
<evidence type="ECO:0000259" key="12">
    <source>
        <dbReference type="SMART" id="SM00848"/>
    </source>
</evidence>
<keyword evidence="3" id="KW-0378">Hydrolase</keyword>
<dbReference type="Proteomes" id="UP000594454">
    <property type="component" value="Chromosome 4"/>
</dbReference>
<dbReference type="AlphaFoldDB" id="A0A7R8Z0R7"/>
<accession>A0A7R8Z0R7</accession>
<dbReference type="InterPro" id="IPR038765">
    <property type="entry name" value="Papain-like_cys_pep_sf"/>
</dbReference>
<comment type="catalytic activity">
    <reaction evidence="7">
        <text>Specificity close to that of papain. As compared to cathepsin B, cathepsin L exhibits higher activity toward protein substrates, but has little activity on Z-Arg-Arg-NHMec, and no peptidyl-dipeptidase activity.</text>
        <dbReference type="EC" id="3.4.22.15"/>
    </reaction>
</comment>
<dbReference type="CDD" id="cd02248">
    <property type="entry name" value="Peptidase_C1A"/>
    <property type="match status" value="1"/>
</dbReference>
<evidence type="ECO:0000256" key="8">
    <source>
        <dbReference type="ARBA" id="ARBA00038911"/>
    </source>
</evidence>